<protein>
    <submittedName>
        <fullName evidence="3">15988_t:CDS:1</fullName>
    </submittedName>
</protein>
<dbReference type="PROSITE" id="PS51140">
    <property type="entry name" value="CUE"/>
    <property type="match status" value="1"/>
</dbReference>
<gene>
    <name evidence="3" type="ORF">AMORRO_LOCUS1092</name>
</gene>
<accession>A0A9N8VLS5</accession>
<dbReference type="Proteomes" id="UP000789342">
    <property type="component" value="Unassembled WGS sequence"/>
</dbReference>
<dbReference type="PANTHER" id="PTHR21494:SF0">
    <property type="entry name" value="ACTIVATING SIGNAL COINTEGRATOR 1 COMPLEX SUBUNIT 2"/>
    <property type="match status" value="1"/>
</dbReference>
<dbReference type="SUPFAM" id="SSF46934">
    <property type="entry name" value="UBA-like"/>
    <property type="match status" value="1"/>
</dbReference>
<feature type="domain" description="CUE" evidence="2">
    <location>
        <begin position="49"/>
        <end position="92"/>
    </location>
</feature>
<proteinExistence type="predicted"/>
<dbReference type="GO" id="GO:0043130">
    <property type="term" value="F:ubiquitin binding"/>
    <property type="evidence" value="ECO:0007669"/>
    <property type="project" value="InterPro"/>
</dbReference>
<dbReference type="InterPro" id="IPR052586">
    <property type="entry name" value="ASCC2"/>
</dbReference>
<dbReference type="InterPro" id="IPR009060">
    <property type="entry name" value="UBA-like_sf"/>
</dbReference>
<keyword evidence="4" id="KW-1185">Reference proteome</keyword>
<dbReference type="EMBL" id="CAJVPV010000395">
    <property type="protein sequence ID" value="CAG8454843.1"/>
    <property type="molecule type" value="Genomic_DNA"/>
</dbReference>
<evidence type="ECO:0000256" key="1">
    <source>
        <dbReference type="SAM" id="MobiDB-lite"/>
    </source>
</evidence>
<dbReference type="PANTHER" id="PTHR21494">
    <property type="entry name" value="ACTIVATING SIGNAL COINTEGRATOR 1 COMPLEX SUBUNIT 2 ASC-1 COMPLEX SUBUNIT P100"/>
    <property type="match status" value="1"/>
</dbReference>
<sequence length="333" mass="38125">MNQETGRLPWRMRLEENLKKISSRVTNGENGYKSLSQTYPASEEEESAILLSLISEVREIFPDYGDGFIKACLTAFDNNVETVIDQLLQGTLPPNLEKLDRSMVRYTPDKVHEDINEKEESPLVNRRNIFDNDEFDVFSGKVLDSTRVNLGKKNRGTAEKLLDDKSFVGTYKESIIDVACNMMYEDEYDDTYDSSGLKMRGIDLHLVDELDEGSTSRQNIDPSIIHEGELVRALQSNPSVFEKSRAAKNSAERDRLKKVTQMTDEQLEGWFIMFQRNPRKDRILATYEWRGNVDETQSSSESEEGSSHEDSPQPGNSNSGMRMQRKWVEDLVP</sequence>
<dbReference type="SMART" id="SM00546">
    <property type="entry name" value="CUE"/>
    <property type="match status" value="1"/>
</dbReference>
<dbReference type="AlphaFoldDB" id="A0A9N8VLS5"/>
<evidence type="ECO:0000259" key="2">
    <source>
        <dbReference type="PROSITE" id="PS51140"/>
    </source>
</evidence>
<dbReference type="Gene3D" id="1.10.8.10">
    <property type="entry name" value="DNA helicase RuvA subunit, C-terminal domain"/>
    <property type="match status" value="1"/>
</dbReference>
<dbReference type="CDD" id="cd14364">
    <property type="entry name" value="CUE_ASCC2"/>
    <property type="match status" value="1"/>
</dbReference>
<evidence type="ECO:0000313" key="4">
    <source>
        <dbReference type="Proteomes" id="UP000789342"/>
    </source>
</evidence>
<evidence type="ECO:0000313" key="3">
    <source>
        <dbReference type="EMBL" id="CAG8454843.1"/>
    </source>
</evidence>
<feature type="region of interest" description="Disordered" evidence="1">
    <location>
        <begin position="291"/>
        <end position="333"/>
    </location>
</feature>
<comment type="caution">
    <text evidence="3">The sequence shown here is derived from an EMBL/GenBank/DDBJ whole genome shotgun (WGS) entry which is preliminary data.</text>
</comment>
<dbReference type="InterPro" id="IPR041800">
    <property type="entry name" value="ASCC2_CUE"/>
</dbReference>
<dbReference type="Pfam" id="PF02845">
    <property type="entry name" value="CUE"/>
    <property type="match status" value="1"/>
</dbReference>
<organism evidence="3 4">
    <name type="scientific">Acaulospora morrowiae</name>
    <dbReference type="NCBI Taxonomy" id="94023"/>
    <lineage>
        <taxon>Eukaryota</taxon>
        <taxon>Fungi</taxon>
        <taxon>Fungi incertae sedis</taxon>
        <taxon>Mucoromycota</taxon>
        <taxon>Glomeromycotina</taxon>
        <taxon>Glomeromycetes</taxon>
        <taxon>Diversisporales</taxon>
        <taxon>Acaulosporaceae</taxon>
        <taxon>Acaulospora</taxon>
    </lineage>
</organism>
<reference evidence="3" key="1">
    <citation type="submission" date="2021-06" db="EMBL/GenBank/DDBJ databases">
        <authorList>
            <person name="Kallberg Y."/>
            <person name="Tangrot J."/>
            <person name="Rosling A."/>
        </authorList>
    </citation>
    <scope>NUCLEOTIDE SEQUENCE</scope>
    <source>
        <strain evidence="3">CL551</strain>
    </source>
</reference>
<name>A0A9N8VLS5_9GLOM</name>
<dbReference type="OrthoDB" id="5577209at2759"/>
<dbReference type="InterPro" id="IPR003892">
    <property type="entry name" value="CUE"/>
</dbReference>